<feature type="compositionally biased region" description="Basic residues" evidence="1">
    <location>
        <begin position="241"/>
        <end position="260"/>
    </location>
</feature>
<keyword evidence="3" id="KW-1185">Reference proteome</keyword>
<dbReference type="EMBL" id="CP119914">
    <property type="protein sequence ID" value="WFD21038.1"/>
    <property type="molecule type" value="Genomic_DNA"/>
</dbReference>
<reference evidence="2" key="1">
    <citation type="submission" date="2023-03" db="EMBL/GenBank/DDBJ databases">
        <title>Mating type loci evolution in Malassezia.</title>
        <authorList>
            <person name="Coelho M.A."/>
        </authorList>
    </citation>
    <scope>NUCLEOTIDE SEQUENCE</scope>
    <source>
        <strain evidence="2">CBS 10434</strain>
    </source>
</reference>
<proteinExistence type="predicted"/>
<sequence length="387" mass="41944">MDGDVRWPPGGAGAPAQGARGTVPASPTHNAGMRVLWRGALLLHDGTQLPGASIVTTMQPWTHLRTQSGEDAGSDLEAEAELCFALEMVRHHPLRARPLWETRLLASDPETACRASGAIQLRVDGADDVTQAYFLRLFGMEAVRPGECTRQALHLTFDPSTRPAPYRSGAVFELMLVGRCAHDGMLDLVVGRQVALRKSEVPAKDGRPDDPLPRVAAGRERTSAWASSDDEAPVTRVDVRMRRRGQLLHSPRQGRGHTPGRRGEKRGGRVPLEPRPMERKSPAGGAWRPVVAPITVAGRGTADPVVEQQNRTRIKKLVHAQLAGRGVDRAHPDHAPCFQMAYAGTCLVFRHALDSVPLEAAALVPVVTAHLDMYIHPAQLALCARVS</sequence>
<gene>
    <name evidence="2" type="ORF">MCAP1_003293</name>
</gene>
<evidence type="ECO:0000313" key="2">
    <source>
        <dbReference type="EMBL" id="WFD21038.1"/>
    </source>
</evidence>
<name>A0AAF0IY45_9BASI</name>
<accession>A0AAF0IY45</accession>
<feature type="region of interest" description="Disordered" evidence="1">
    <location>
        <begin position="1"/>
        <end position="27"/>
    </location>
</feature>
<dbReference type="AlphaFoldDB" id="A0AAF0IY45"/>
<feature type="compositionally biased region" description="Basic and acidic residues" evidence="1">
    <location>
        <begin position="198"/>
        <end position="222"/>
    </location>
</feature>
<evidence type="ECO:0000256" key="1">
    <source>
        <dbReference type="SAM" id="MobiDB-lite"/>
    </source>
</evidence>
<feature type="region of interest" description="Disordered" evidence="1">
    <location>
        <begin position="198"/>
        <end position="285"/>
    </location>
</feature>
<evidence type="ECO:0000313" key="3">
    <source>
        <dbReference type="Proteomes" id="UP001220961"/>
    </source>
</evidence>
<protein>
    <submittedName>
        <fullName evidence="2">Uncharacterized protein</fullName>
    </submittedName>
</protein>
<organism evidence="2 3">
    <name type="scientific">Malassezia caprae</name>
    <dbReference type="NCBI Taxonomy" id="1381934"/>
    <lineage>
        <taxon>Eukaryota</taxon>
        <taxon>Fungi</taxon>
        <taxon>Dikarya</taxon>
        <taxon>Basidiomycota</taxon>
        <taxon>Ustilaginomycotina</taxon>
        <taxon>Malasseziomycetes</taxon>
        <taxon>Malasseziales</taxon>
        <taxon>Malasseziaceae</taxon>
        <taxon>Malassezia</taxon>
    </lineage>
</organism>
<dbReference type="Proteomes" id="UP001220961">
    <property type="component" value="Chromosome 7"/>
</dbReference>